<organism evidence="2 3">
    <name type="scientific">Solanum commersonii</name>
    <name type="common">Commerson's wild potato</name>
    <name type="synonym">Commerson's nightshade</name>
    <dbReference type="NCBI Taxonomy" id="4109"/>
    <lineage>
        <taxon>Eukaryota</taxon>
        <taxon>Viridiplantae</taxon>
        <taxon>Streptophyta</taxon>
        <taxon>Embryophyta</taxon>
        <taxon>Tracheophyta</taxon>
        <taxon>Spermatophyta</taxon>
        <taxon>Magnoliopsida</taxon>
        <taxon>eudicotyledons</taxon>
        <taxon>Gunneridae</taxon>
        <taxon>Pentapetalae</taxon>
        <taxon>asterids</taxon>
        <taxon>lamiids</taxon>
        <taxon>Solanales</taxon>
        <taxon>Solanaceae</taxon>
        <taxon>Solanoideae</taxon>
        <taxon>Solaneae</taxon>
        <taxon>Solanum</taxon>
    </lineage>
</organism>
<sequence>MGESKVLKSAEIPLQELNAQAISDAIAEAEAEAAIAEAEAIIAEAERAITMAEEALRFAETEAVLNPPTCRG</sequence>
<reference evidence="2 3" key="1">
    <citation type="submission" date="2020-09" db="EMBL/GenBank/DDBJ databases">
        <title>De no assembly of potato wild relative species, Solanum commersonii.</title>
        <authorList>
            <person name="Cho K."/>
        </authorList>
    </citation>
    <scope>NUCLEOTIDE SEQUENCE [LARGE SCALE GENOMIC DNA]</scope>
    <source>
        <strain evidence="2">LZ3.2</strain>
        <tissue evidence="2">Leaf</tissue>
    </source>
</reference>
<evidence type="ECO:0000256" key="1">
    <source>
        <dbReference type="SAM" id="Coils"/>
    </source>
</evidence>
<protein>
    <submittedName>
        <fullName evidence="2">Uncharacterized protein</fullName>
    </submittedName>
</protein>
<evidence type="ECO:0000313" key="2">
    <source>
        <dbReference type="EMBL" id="KAG5600747.1"/>
    </source>
</evidence>
<keyword evidence="1" id="KW-0175">Coiled coil</keyword>
<dbReference type="Proteomes" id="UP000824120">
    <property type="component" value="Chromosome 6"/>
</dbReference>
<keyword evidence="3" id="KW-1185">Reference proteome</keyword>
<dbReference type="AlphaFoldDB" id="A0A9J5YJ23"/>
<feature type="coiled-coil region" evidence="1">
    <location>
        <begin position="19"/>
        <end position="62"/>
    </location>
</feature>
<proteinExistence type="predicted"/>
<accession>A0A9J5YJ23</accession>
<name>A0A9J5YJ23_SOLCO</name>
<evidence type="ECO:0000313" key="3">
    <source>
        <dbReference type="Proteomes" id="UP000824120"/>
    </source>
</evidence>
<dbReference type="EMBL" id="JACXVP010000006">
    <property type="protein sequence ID" value="KAG5600747.1"/>
    <property type="molecule type" value="Genomic_DNA"/>
</dbReference>
<gene>
    <name evidence="2" type="ORF">H5410_032117</name>
</gene>
<comment type="caution">
    <text evidence="2">The sequence shown here is derived from an EMBL/GenBank/DDBJ whole genome shotgun (WGS) entry which is preliminary data.</text>
</comment>